<evidence type="ECO:0000313" key="8">
    <source>
        <dbReference type="EMBL" id="CAB4941714.1"/>
    </source>
</evidence>
<comment type="pathway">
    <text evidence="7">Amino-acid biosynthesis.</text>
</comment>
<evidence type="ECO:0000256" key="1">
    <source>
        <dbReference type="ARBA" id="ARBA00001933"/>
    </source>
</evidence>
<evidence type="ECO:0000256" key="5">
    <source>
        <dbReference type="ARBA" id="ARBA00022679"/>
    </source>
</evidence>
<proteinExistence type="predicted"/>
<reference evidence="8" key="1">
    <citation type="submission" date="2020-05" db="EMBL/GenBank/DDBJ databases">
        <authorList>
            <person name="Chiriac C."/>
            <person name="Salcher M."/>
            <person name="Ghai R."/>
            <person name="Kavagutti S V."/>
        </authorList>
    </citation>
    <scope>NUCLEOTIDE SEQUENCE</scope>
</reference>
<dbReference type="InterPro" id="IPR050103">
    <property type="entry name" value="Class-III_PLP-dep_AT"/>
</dbReference>
<dbReference type="Pfam" id="PF00202">
    <property type="entry name" value="Aminotran_3"/>
    <property type="match status" value="1"/>
</dbReference>
<dbReference type="PANTHER" id="PTHR11986:SF79">
    <property type="entry name" value="ACETYLORNITHINE AMINOTRANSFERASE, MITOCHONDRIAL"/>
    <property type="match status" value="1"/>
</dbReference>
<dbReference type="EMBL" id="CAFBND010000037">
    <property type="protein sequence ID" value="CAB4941714.1"/>
    <property type="molecule type" value="Genomic_DNA"/>
</dbReference>
<dbReference type="Gene3D" id="3.90.1150.10">
    <property type="entry name" value="Aspartate Aminotransferase, domain 1"/>
    <property type="match status" value="1"/>
</dbReference>
<dbReference type="CDD" id="cd00610">
    <property type="entry name" value="OAT_like"/>
    <property type="match status" value="1"/>
</dbReference>
<evidence type="ECO:0000256" key="2">
    <source>
        <dbReference type="ARBA" id="ARBA00004173"/>
    </source>
</evidence>
<dbReference type="Gene3D" id="3.40.640.10">
    <property type="entry name" value="Type I PLP-dependent aspartate aminotransferase-like (Major domain)"/>
    <property type="match status" value="1"/>
</dbReference>
<comment type="cofactor">
    <cofactor evidence="1">
        <name>pyridoxal 5'-phosphate</name>
        <dbReference type="ChEBI" id="CHEBI:597326"/>
    </cofactor>
</comment>
<accession>A0A6J7JGH2</accession>
<dbReference type="PROSITE" id="PS00600">
    <property type="entry name" value="AA_TRANSFER_CLASS_3"/>
    <property type="match status" value="1"/>
</dbReference>
<dbReference type="InterPro" id="IPR015422">
    <property type="entry name" value="PyrdxlP-dep_Trfase_small"/>
</dbReference>
<sequence length="399" mass="41244">MNAGPLATNADYQRRWDAVMMRNYGTPPLALARGVGTRVWDVEGRAYLDLLGGIAVSSLGHAHPAIVDAVSRQVATLAHTSNLAMHEPGLRLAERLAALVPGSTRVFLCQDGATANEAALKIVRKHFQGRRSEIVATNGGFHGRTLGALSVTGSPAKRLPFEPLPGPVTFIDYDDVDSLRAAVTENTAALILEPVQGEGGVVMPGVGYLAAARAICDATGALLVVDEVQSGIGRSGSWLMSTAQGVVPDIVTLAKGLAGGLPLGAVIAQGEAAEVFAPGDHGSTFGGNPVSCAAALAVIDTIENDHLLEHVTAIGVRWASSFDACVHPLLASHRGVGLWRALELAAPVAPAFEVAARDSGFLLNAVRPTSIRLAPPLILSANDADEFTAALPALLDAVS</sequence>
<keyword evidence="5" id="KW-0808">Transferase</keyword>
<keyword evidence="3" id="KW-0032">Aminotransferase</keyword>
<dbReference type="GO" id="GO:0006526">
    <property type="term" value="P:L-arginine biosynthetic process"/>
    <property type="evidence" value="ECO:0007669"/>
    <property type="project" value="UniProtKB-ARBA"/>
</dbReference>
<dbReference type="InterPro" id="IPR049704">
    <property type="entry name" value="Aminotrans_3_PPA_site"/>
</dbReference>
<dbReference type="InterPro" id="IPR004636">
    <property type="entry name" value="AcOrn/SuccOrn_fam"/>
</dbReference>
<dbReference type="InterPro" id="IPR015421">
    <property type="entry name" value="PyrdxlP-dep_Trfase_major"/>
</dbReference>
<keyword evidence="6" id="KW-0663">Pyridoxal phosphate</keyword>
<dbReference type="PANTHER" id="PTHR11986">
    <property type="entry name" value="AMINOTRANSFERASE CLASS III"/>
    <property type="match status" value="1"/>
</dbReference>
<evidence type="ECO:0000256" key="3">
    <source>
        <dbReference type="ARBA" id="ARBA00022576"/>
    </source>
</evidence>
<dbReference type="InterPro" id="IPR015424">
    <property type="entry name" value="PyrdxlP-dep_Trfase"/>
</dbReference>
<dbReference type="InterPro" id="IPR005814">
    <property type="entry name" value="Aminotrans_3"/>
</dbReference>
<dbReference type="AlphaFoldDB" id="A0A6J7JGH2"/>
<dbReference type="PIRSF" id="PIRSF000521">
    <property type="entry name" value="Transaminase_4ab_Lys_Orn"/>
    <property type="match status" value="1"/>
</dbReference>
<keyword evidence="4" id="KW-0028">Amino-acid biosynthesis</keyword>
<dbReference type="GO" id="GO:0005739">
    <property type="term" value="C:mitochondrion"/>
    <property type="evidence" value="ECO:0007669"/>
    <property type="project" value="UniProtKB-SubCell"/>
</dbReference>
<dbReference type="SUPFAM" id="SSF53383">
    <property type="entry name" value="PLP-dependent transferases"/>
    <property type="match status" value="1"/>
</dbReference>
<evidence type="ECO:0000256" key="4">
    <source>
        <dbReference type="ARBA" id="ARBA00022605"/>
    </source>
</evidence>
<evidence type="ECO:0000256" key="6">
    <source>
        <dbReference type="ARBA" id="ARBA00022898"/>
    </source>
</evidence>
<dbReference type="NCBIfam" id="TIGR00707">
    <property type="entry name" value="argD"/>
    <property type="match status" value="1"/>
</dbReference>
<dbReference type="GO" id="GO:0030170">
    <property type="term" value="F:pyridoxal phosphate binding"/>
    <property type="evidence" value="ECO:0007669"/>
    <property type="project" value="InterPro"/>
</dbReference>
<dbReference type="GO" id="GO:0008483">
    <property type="term" value="F:transaminase activity"/>
    <property type="evidence" value="ECO:0007669"/>
    <property type="project" value="UniProtKB-KW"/>
</dbReference>
<evidence type="ECO:0000256" key="7">
    <source>
        <dbReference type="ARBA" id="ARBA00029440"/>
    </source>
</evidence>
<dbReference type="NCBIfam" id="NF002874">
    <property type="entry name" value="PRK03244.1"/>
    <property type="match status" value="1"/>
</dbReference>
<gene>
    <name evidence="8" type="ORF">UFOPK3752_01112</name>
</gene>
<dbReference type="FunFam" id="3.40.640.10:FF:000004">
    <property type="entry name" value="Acetylornithine aminotransferase"/>
    <property type="match status" value="1"/>
</dbReference>
<protein>
    <submittedName>
        <fullName evidence="8">Unannotated protein</fullName>
    </submittedName>
</protein>
<name>A0A6J7JGH2_9ZZZZ</name>
<comment type="subcellular location">
    <subcellularLocation>
        <location evidence="2">Mitochondrion</location>
    </subcellularLocation>
</comment>
<dbReference type="GO" id="GO:0042802">
    <property type="term" value="F:identical protein binding"/>
    <property type="evidence" value="ECO:0007669"/>
    <property type="project" value="TreeGrafter"/>
</dbReference>
<organism evidence="8">
    <name type="scientific">freshwater metagenome</name>
    <dbReference type="NCBI Taxonomy" id="449393"/>
    <lineage>
        <taxon>unclassified sequences</taxon>
        <taxon>metagenomes</taxon>
        <taxon>ecological metagenomes</taxon>
    </lineage>
</organism>